<proteinExistence type="inferred from homology"/>
<dbReference type="Pfam" id="PF02384">
    <property type="entry name" value="N6_Mtase"/>
    <property type="match status" value="1"/>
</dbReference>
<accession>I0K851</accession>
<dbReference type="EC" id="2.1.1.72" evidence="4"/>
<evidence type="ECO:0000256" key="1">
    <source>
        <dbReference type="ARBA" id="ARBA00006594"/>
    </source>
</evidence>
<feature type="domain" description="DNA methylase adenine-specific" evidence="3">
    <location>
        <begin position="92"/>
        <end position="189"/>
    </location>
</feature>
<dbReference type="PRINTS" id="PR00507">
    <property type="entry name" value="N12N6MTFRASE"/>
</dbReference>
<dbReference type="GO" id="GO:0003677">
    <property type="term" value="F:DNA binding"/>
    <property type="evidence" value="ECO:0007669"/>
    <property type="project" value="InterPro"/>
</dbReference>
<dbReference type="AlphaFoldDB" id="I0K851"/>
<dbReference type="GO" id="GO:0008170">
    <property type="term" value="F:N-methyltransferase activity"/>
    <property type="evidence" value="ECO:0007669"/>
    <property type="project" value="InterPro"/>
</dbReference>
<dbReference type="Gene3D" id="3.40.50.150">
    <property type="entry name" value="Vaccinia Virus protein VP39"/>
    <property type="match status" value="1"/>
</dbReference>
<keyword evidence="4" id="KW-0489">Methyltransferase</keyword>
<sequence>MPKSTDVPHELRALNKVFSTNDYKWDYADSFRDWVDFLVEAFMPVRQTDRRPSECERLKQKHGSLDWFTDMTREWLLVQQQMIVGDGPGDWYDALGTFYEVIAPNSKKGVLGQFFTPPEVCDMMTIMTGFTPDLKGKGFSIQDPCSGSGRMLLAAHTSAPGNYQYAADLDRICAKMSAVNMCIHGCVGQAVCMNSLTPDDWFFGYNINPRLNRTGCPSIEPITKEQCRAWRLWQAEKAAWEEKKRVDPKAPAPVPPAAKSVQMGQLSLF</sequence>
<evidence type="ECO:0000259" key="3">
    <source>
        <dbReference type="Pfam" id="PF02384"/>
    </source>
</evidence>
<dbReference type="InterPro" id="IPR003356">
    <property type="entry name" value="DNA_methylase_A-5"/>
</dbReference>
<keyword evidence="5" id="KW-1185">Reference proteome</keyword>
<dbReference type="KEGG" id="fae:FAES_2295"/>
<dbReference type="EMBL" id="HE796683">
    <property type="protein sequence ID" value="CCH00304.1"/>
    <property type="molecule type" value="Genomic_DNA"/>
</dbReference>
<feature type="region of interest" description="Disordered" evidence="2">
    <location>
        <begin position="243"/>
        <end position="263"/>
    </location>
</feature>
<dbReference type="GO" id="GO:0032259">
    <property type="term" value="P:methylation"/>
    <property type="evidence" value="ECO:0007669"/>
    <property type="project" value="UniProtKB-KW"/>
</dbReference>
<name>I0K851_9BACT</name>
<dbReference type="RefSeq" id="WP_015331403.1">
    <property type="nucleotide sequence ID" value="NC_020054.1"/>
</dbReference>
<protein>
    <submittedName>
        <fullName evidence="4">Type I restriction enzyme, M subunit</fullName>
        <ecNumber evidence="4">2.1.1.72</ecNumber>
    </submittedName>
</protein>
<dbReference type="OrthoDB" id="9814572at2"/>
<evidence type="ECO:0000256" key="2">
    <source>
        <dbReference type="SAM" id="MobiDB-lite"/>
    </source>
</evidence>
<organism evidence="4 5">
    <name type="scientific">Fibrella aestuarina BUZ 2</name>
    <dbReference type="NCBI Taxonomy" id="1166018"/>
    <lineage>
        <taxon>Bacteria</taxon>
        <taxon>Pseudomonadati</taxon>
        <taxon>Bacteroidota</taxon>
        <taxon>Cytophagia</taxon>
        <taxon>Cytophagales</taxon>
        <taxon>Spirosomataceae</taxon>
        <taxon>Fibrella</taxon>
    </lineage>
</organism>
<dbReference type="InterPro" id="IPR029063">
    <property type="entry name" value="SAM-dependent_MTases_sf"/>
</dbReference>
<dbReference type="GO" id="GO:0009007">
    <property type="term" value="F:site-specific DNA-methyltransferase (adenine-specific) activity"/>
    <property type="evidence" value="ECO:0007669"/>
    <property type="project" value="UniProtKB-EC"/>
</dbReference>
<dbReference type="STRING" id="1166018.FAES_2295"/>
<gene>
    <name evidence="4" type="ORF">FAES_2295</name>
</gene>
<comment type="similarity">
    <text evidence="1">Belongs to the N(4)/N(6)-methyltransferase family.</text>
</comment>
<keyword evidence="4" id="KW-0808">Transferase</keyword>
<dbReference type="Proteomes" id="UP000011058">
    <property type="component" value="Chromosome"/>
</dbReference>
<reference evidence="4 5" key="1">
    <citation type="journal article" date="2012" name="J. Bacteriol.">
        <title>Genome Sequence of Fibrella aestuarina BUZ 2T, a Filamentous Marine Bacterium.</title>
        <authorList>
            <person name="Filippini M."/>
            <person name="Qi W."/>
            <person name="Blom J."/>
            <person name="Goesmann A."/>
            <person name="Smits T.H."/>
            <person name="Bagheri H.C."/>
        </authorList>
    </citation>
    <scope>NUCLEOTIDE SEQUENCE [LARGE SCALE GENOMIC DNA]</scope>
    <source>
        <strain evidence="5">BUZ 2T</strain>
    </source>
</reference>
<dbReference type="SUPFAM" id="SSF53335">
    <property type="entry name" value="S-adenosyl-L-methionine-dependent methyltransferases"/>
    <property type="match status" value="1"/>
</dbReference>
<dbReference type="HOGENOM" id="CLU_993055_0_0_10"/>
<evidence type="ECO:0000313" key="5">
    <source>
        <dbReference type="Proteomes" id="UP000011058"/>
    </source>
</evidence>
<evidence type="ECO:0000313" key="4">
    <source>
        <dbReference type="EMBL" id="CCH00304.1"/>
    </source>
</evidence>
<dbReference type="eggNOG" id="COG0286">
    <property type="taxonomic scope" value="Bacteria"/>
</dbReference>